<dbReference type="InterPro" id="IPR021109">
    <property type="entry name" value="Peptidase_aspartic_dom_sf"/>
</dbReference>
<dbReference type="Proteomes" id="UP000198877">
    <property type="component" value="Unassembled WGS sequence"/>
</dbReference>
<dbReference type="InterPro" id="IPR008503">
    <property type="entry name" value="Asp_endopeptidase"/>
</dbReference>
<evidence type="ECO:0000259" key="1">
    <source>
        <dbReference type="Pfam" id="PF05618"/>
    </source>
</evidence>
<name>A0A0F0L263_9MICO</name>
<dbReference type="SUPFAM" id="SSF50630">
    <property type="entry name" value="Acid proteases"/>
    <property type="match status" value="1"/>
</dbReference>
<keyword evidence="4" id="KW-1185">Reference proteome</keyword>
<reference evidence="2 4" key="1">
    <citation type="submission" date="2015-02" db="EMBL/GenBank/DDBJ databases">
        <title>Draft genome sequences of ten Microbacterium spp. with emphasis on heavy metal contaminated environments.</title>
        <authorList>
            <person name="Corretto E."/>
        </authorList>
    </citation>
    <scope>NUCLEOTIDE SEQUENCE [LARGE SCALE GENOMIC DNA]</scope>
    <source>
        <strain evidence="2 4">DSM 23848</strain>
    </source>
</reference>
<gene>
    <name evidence="2" type="ORF">RL72_01403</name>
    <name evidence="3" type="ORF">SAMN04488591_0628</name>
</gene>
<accession>A0A1I6G1B4</accession>
<dbReference type="Pfam" id="PF05618">
    <property type="entry name" value="Zn_protease"/>
    <property type="match status" value="1"/>
</dbReference>
<feature type="domain" description="Retropepsin-like aspartic endopeptidase" evidence="1">
    <location>
        <begin position="11"/>
        <end position="142"/>
    </location>
</feature>
<dbReference type="PATRIC" id="fig|582680.7.peg.1439"/>
<dbReference type="EMBL" id="FOYR01000001">
    <property type="protein sequence ID" value="SFR35979.1"/>
    <property type="molecule type" value="Genomic_DNA"/>
</dbReference>
<evidence type="ECO:0000313" key="2">
    <source>
        <dbReference type="EMBL" id="KJL25621.1"/>
    </source>
</evidence>
<dbReference type="PANTHER" id="PTHR38037:SF1">
    <property type="entry name" value="ATP-DEPENDENT ZINC PROTEASE DOMAIN-CONTAINING PROTEIN-RELATED"/>
    <property type="match status" value="1"/>
</dbReference>
<dbReference type="Proteomes" id="UP000033448">
    <property type="component" value="Unassembled WGS sequence"/>
</dbReference>
<evidence type="ECO:0000313" key="5">
    <source>
        <dbReference type="Proteomes" id="UP000198877"/>
    </source>
</evidence>
<proteinExistence type="predicted"/>
<organism evidence="2 4">
    <name type="scientific">Microbacterium azadirachtae</name>
    <dbReference type="NCBI Taxonomy" id="582680"/>
    <lineage>
        <taxon>Bacteria</taxon>
        <taxon>Bacillati</taxon>
        <taxon>Actinomycetota</taxon>
        <taxon>Actinomycetes</taxon>
        <taxon>Micrococcales</taxon>
        <taxon>Microbacteriaceae</taxon>
        <taxon>Microbacterium</taxon>
    </lineage>
</organism>
<evidence type="ECO:0000313" key="3">
    <source>
        <dbReference type="EMBL" id="SFR35979.1"/>
    </source>
</evidence>
<dbReference type="EMBL" id="JYIT01000069">
    <property type="protein sequence ID" value="KJL25621.1"/>
    <property type="molecule type" value="Genomic_DNA"/>
</dbReference>
<accession>A0A0F0L263</accession>
<dbReference type="Gene3D" id="2.40.70.10">
    <property type="entry name" value="Acid Proteases"/>
    <property type="match status" value="1"/>
</dbReference>
<protein>
    <submittedName>
        <fullName evidence="3">Uncharacterized conserved protein</fullName>
    </submittedName>
</protein>
<reference evidence="3" key="3">
    <citation type="submission" date="2016-10" db="EMBL/GenBank/DDBJ databases">
        <authorList>
            <person name="de Groot N.N."/>
        </authorList>
    </citation>
    <scope>NUCLEOTIDE SEQUENCE [LARGE SCALE GENOMIC DNA]</scope>
    <source>
        <strain evidence="3">CL127</strain>
    </source>
</reference>
<reference evidence="5" key="2">
    <citation type="submission" date="2016-10" db="EMBL/GenBank/DDBJ databases">
        <authorList>
            <person name="Varghese N."/>
            <person name="Submissions S."/>
        </authorList>
    </citation>
    <scope>NUCLEOTIDE SEQUENCE [LARGE SCALE GENOMIC DNA]</scope>
    <source>
        <strain evidence="5">CL127</strain>
    </source>
</reference>
<evidence type="ECO:0000313" key="4">
    <source>
        <dbReference type="Proteomes" id="UP000033448"/>
    </source>
</evidence>
<dbReference type="AlphaFoldDB" id="A0A0F0L263"/>
<dbReference type="PANTHER" id="PTHR38037">
    <property type="entry name" value="ZN_PROTEASE DOMAIN-CONTAINING PROTEIN"/>
    <property type="match status" value="1"/>
</dbReference>
<sequence length="160" mass="18068">MDRPTHSSTLIGWREWVSLPDVGIPWIKAKVDTGARSSSLHAQHIREFERDGVAWVRFDVRPWQGAHELVPVELPVFDRRDVRSSSGHAQSRLVVLLDLVLVGHRVTAEVTLSNRSEMGFRMLIGREALRQGFTIDPARSFLGGKAPKTYRRLNRGHAAV</sequence>